<dbReference type="STRING" id="202955.GCA_000759995_00073"/>
<dbReference type="EMBL" id="AYEV01000057">
    <property type="protein sequence ID" value="ESK53233.1"/>
    <property type="molecule type" value="Genomic_DNA"/>
</dbReference>
<dbReference type="InterPro" id="IPR051396">
    <property type="entry name" value="Bact_Antivir_Def_Nuclease"/>
</dbReference>
<dbReference type="Pfam" id="PF13304">
    <property type="entry name" value="AAA_21"/>
    <property type="match status" value="1"/>
</dbReference>
<organism evidence="2 3">
    <name type="scientific">Acinetobacter tjernbergiae DSM 14971 = CIP 107465</name>
    <dbReference type="NCBI Taxonomy" id="1120928"/>
    <lineage>
        <taxon>Bacteria</taxon>
        <taxon>Pseudomonadati</taxon>
        <taxon>Pseudomonadota</taxon>
        <taxon>Gammaproteobacteria</taxon>
        <taxon>Moraxellales</taxon>
        <taxon>Moraxellaceae</taxon>
        <taxon>Acinetobacter</taxon>
    </lineage>
</organism>
<evidence type="ECO:0000259" key="1">
    <source>
        <dbReference type="Pfam" id="PF13304"/>
    </source>
</evidence>
<dbReference type="RefSeq" id="WP_018680099.1">
    <property type="nucleotide sequence ID" value="NZ_AYEV01000057.1"/>
</dbReference>
<dbReference type="PANTHER" id="PTHR43581">
    <property type="entry name" value="ATP/GTP PHOSPHATASE"/>
    <property type="match status" value="1"/>
</dbReference>
<evidence type="ECO:0000313" key="3">
    <source>
        <dbReference type="Proteomes" id="UP000017404"/>
    </source>
</evidence>
<dbReference type="Gene3D" id="3.40.50.300">
    <property type="entry name" value="P-loop containing nucleotide triphosphate hydrolases"/>
    <property type="match status" value="2"/>
</dbReference>
<dbReference type="InterPro" id="IPR003959">
    <property type="entry name" value="ATPase_AAA_core"/>
</dbReference>
<evidence type="ECO:0000313" key="2">
    <source>
        <dbReference type="EMBL" id="ESK53233.1"/>
    </source>
</evidence>
<reference evidence="2 3" key="1">
    <citation type="submission" date="2013-10" db="EMBL/GenBank/DDBJ databases">
        <title>The Genome Sequence of Acinetobacter tjernbergiae CIP107465.</title>
        <authorList>
            <consortium name="The Broad Institute Genomics Platform"/>
            <consortium name="The Broad Institute Genome Sequencing Center for Infectious Disease"/>
            <person name="Cerqueira G."/>
            <person name="Feldgarden M."/>
            <person name="Courvalin P."/>
            <person name="Grillot-Courvalin C."/>
            <person name="Clermont D."/>
            <person name="Rocha E."/>
            <person name="Yoon E.-J."/>
            <person name="Nemec A."/>
            <person name="Young S.K."/>
            <person name="Zeng Q."/>
            <person name="Gargeya S."/>
            <person name="Fitzgerald M."/>
            <person name="Abouelleil A."/>
            <person name="Alvarado L."/>
            <person name="Berlin A.M."/>
            <person name="Chapman S.B."/>
            <person name="Gainer-Dewar J."/>
            <person name="Goldberg J."/>
            <person name="Gnerre S."/>
            <person name="Griggs A."/>
            <person name="Gujja S."/>
            <person name="Hansen M."/>
            <person name="Howarth C."/>
            <person name="Imamovic A."/>
            <person name="Ireland A."/>
            <person name="Larimer J."/>
            <person name="McCowan C."/>
            <person name="Murphy C."/>
            <person name="Pearson M."/>
            <person name="Poon T.W."/>
            <person name="Priest M."/>
            <person name="Roberts A."/>
            <person name="Saif S."/>
            <person name="Shea T."/>
            <person name="Sykes S."/>
            <person name="Wortman J."/>
            <person name="Nusbaum C."/>
            <person name="Birren B."/>
        </authorList>
    </citation>
    <scope>NUCLEOTIDE SEQUENCE [LARGE SCALE GENOMIC DNA]</scope>
    <source>
        <strain evidence="2 3">CIP 107465</strain>
    </source>
</reference>
<comment type="caution">
    <text evidence="2">The sequence shown here is derived from an EMBL/GenBank/DDBJ whole genome shotgun (WGS) entry which is preliminary data.</text>
</comment>
<feature type="domain" description="ATPase AAA-type core" evidence="1">
    <location>
        <begin position="29"/>
        <end position="391"/>
    </location>
</feature>
<gene>
    <name evidence="2" type="ORF">F990_03453</name>
</gene>
<dbReference type="PATRIC" id="fig|1120928.5.peg.3492"/>
<name>V2UEZ6_9GAMM</name>
<protein>
    <recommendedName>
        <fullName evidence="1">ATPase AAA-type core domain-containing protein</fullName>
    </recommendedName>
</protein>
<dbReference type="AlphaFoldDB" id="V2UEZ6"/>
<dbReference type="GO" id="GO:0016887">
    <property type="term" value="F:ATP hydrolysis activity"/>
    <property type="evidence" value="ECO:0007669"/>
    <property type="project" value="InterPro"/>
</dbReference>
<dbReference type="GO" id="GO:0005524">
    <property type="term" value="F:ATP binding"/>
    <property type="evidence" value="ECO:0007669"/>
    <property type="project" value="InterPro"/>
</dbReference>
<sequence>MLFKDLYEAKLYNLIEPNEETIIDLDQQVTLLTGYNGSGKSTVLNTLHYVFSSFLDNEYLIPRRDWCTSFKFKGKDEDSQMDHFHFICPEEFKNDIPDTHHKEEILCDIHSSIKDRFEDVKYCFDEHAINMKLSRNKINKRDSFFQSFFILYNSEFTDFDSSNAILFSDEIILHAKKNNKDLDENDSLDIFSAKKNIDKSLYKLLLEFSVDAKVEKNLTSIYDDLIKSLNETKKKLDSFKIDLKTENKIEASDDQLEKIIQWNDISHNIKSNNSKLYDRPINNFMSILNSFFKETKREFFIDDNGFLVLRKKINRGFGNKSLDIRWYDLSKGEKNLLTLLLLAFSNKDKDTIFLLDEPDLSMHIGWQKKLIKTLINLAPNSKFIIATHSPAMITNIPNQKILNLNKI</sequence>
<dbReference type="InterPro" id="IPR027417">
    <property type="entry name" value="P-loop_NTPase"/>
</dbReference>
<accession>V2UEZ6</accession>
<dbReference type="OrthoDB" id="9784297at2"/>
<dbReference type="Proteomes" id="UP000017404">
    <property type="component" value="Unassembled WGS sequence"/>
</dbReference>
<keyword evidence="3" id="KW-1185">Reference proteome</keyword>
<dbReference type="PANTHER" id="PTHR43581:SF4">
    <property type="entry name" value="ATP_GTP PHOSPHATASE"/>
    <property type="match status" value="1"/>
</dbReference>
<dbReference type="SUPFAM" id="SSF52540">
    <property type="entry name" value="P-loop containing nucleoside triphosphate hydrolases"/>
    <property type="match status" value="1"/>
</dbReference>
<proteinExistence type="predicted"/>